<feature type="region of interest" description="Disordered" evidence="1">
    <location>
        <begin position="102"/>
        <end position="124"/>
    </location>
</feature>
<organism evidence="2 3">
    <name type="scientific">Ilyodon furcidens</name>
    <name type="common">goldbreast splitfin</name>
    <dbReference type="NCBI Taxonomy" id="33524"/>
    <lineage>
        <taxon>Eukaryota</taxon>
        <taxon>Metazoa</taxon>
        <taxon>Chordata</taxon>
        <taxon>Craniata</taxon>
        <taxon>Vertebrata</taxon>
        <taxon>Euteleostomi</taxon>
        <taxon>Actinopterygii</taxon>
        <taxon>Neopterygii</taxon>
        <taxon>Teleostei</taxon>
        <taxon>Neoteleostei</taxon>
        <taxon>Acanthomorphata</taxon>
        <taxon>Ovalentaria</taxon>
        <taxon>Atherinomorphae</taxon>
        <taxon>Cyprinodontiformes</taxon>
        <taxon>Goodeidae</taxon>
        <taxon>Ilyodon</taxon>
    </lineage>
</organism>
<feature type="compositionally biased region" description="Basic and acidic residues" evidence="1">
    <location>
        <begin position="102"/>
        <end position="117"/>
    </location>
</feature>
<accession>A0ABV0UC77</accession>
<evidence type="ECO:0000313" key="2">
    <source>
        <dbReference type="EMBL" id="MEQ2242656.1"/>
    </source>
</evidence>
<sequence length="124" mass="13768">MKEITGFKQKEDRTDGSLDRANELDTFFKMFSSETSSASFSPAHSQTDIPPSFDPQLSCNPSNVFFFHLSHGPFCFYMFAFNHIGRCGCSLGLPLPPVCLKKSGEETTGKTEPEQGCRSRSCQP</sequence>
<reference evidence="2 3" key="1">
    <citation type="submission" date="2021-06" db="EMBL/GenBank/DDBJ databases">
        <authorList>
            <person name="Palmer J.M."/>
        </authorList>
    </citation>
    <scope>NUCLEOTIDE SEQUENCE [LARGE SCALE GENOMIC DNA]</scope>
    <source>
        <strain evidence="3">if_2019</strain>
        <tissue evidence="2">Muscle</tissue>
    </source>
</reference>
<dbReference type="Proteomes" id="UP001482620">
    <property type="component" value="Unassembled WGS sequence"/>
</dbReference>
<evidence type="ECO:0000256" key="1">
    <source>
        <dbReference type="SAM" id="MobiDB-lite"/>
    </source>
</evidence>
<evidence type="ECO:0000313" key="3">
    <source>
        <dbReference type="Proteomes" id="UP001482620"/>
    </source>
</evidence>
<protein>
    <submittedName>
        <fullName evidence="2">Uncharacterized protein</fullName>
    </submittedName>
</protein>
<gene>
    <name evidence="2" type="ORF">ILYODFUR_038233</name>
</gene>
<name>A0ABV0UC77_9TELE</name>
<proteinExistence type="predicted"/>
<comment type="caution">
    <text evidence="2">The sequence shown here is derived from an EMBL/GenBank/DDBJ whole genome shotgun (WGS) entry which is preliminary data.</text>
</comment>
<keyword evidence="3" id="KW-1185">Reference proteome</keyword>
<dbReference type="EMBL" id="JAHRIQ010067167">
    <property type="protein sequence ID" value="MEQ2242656.1"/>
    <property type="molecule type" value="Genomic_DNA"/>
</dbReference>